<reference evidence="2" key="1">
    <citation type="journal article" date="2023" name="bioRxiv">
        <title>Improved chromosome-level genome assembly for marigold (Tagetes erecta).</title>
        <authorList>
            <person name="Jiang F."/>
            <person name="Yuan L."/>
            <person name="Wang S."/>
            <person name="Wang H."/>
            <person name="Xu D."/>
            <person name="Wang A."/>
            <person name="Fan W."/>
        </authorList>
    </citation>
    <scope>NUCLEOTIDE SEQUENCE</scope>
    <source>
        <strain evidence="2">WSJ</strain>
        <tissue evidence="2">Leaf</tissue>
    </source>
</reference>
<dbReference type="Proteomes" id="UP001229421">
    <property type="component" value="Unassembled WGS sequence"/>
</dbReference>
<accession>A0AAD8KI64</accession>
<sequence>MHECAYTPKGSHANKLTDLVLCKIYKKESSQAINSYNQKDQQVENKRKLRDQEEAMQQQNQLHDHEHAPAKQPRVDQQVHHDHATNHHLGSNNVQEMGSMFQSNHVNNNIGSGMNAKFSVEALGGYNMDMNMINHMATPISM</sequence>
<dbReference type="AlphaFoldDB" id="A0AAD8KI64"/>
<organism evidence="2 3">
    <name type="scientific">Tagetes erecta</name>
    <name type="common">African marigold</name>
    <dbReference type="NCBI Taxonomy" id="13708"/>
    <lineage>
        <taxon>Eukaryota</taxon>
        <taxon>Viridiplantae</taxon>
        <taxon>Streptophyta</taxon>
        <taxon>Embryophyta</taxon>
        <taxon>Tracheophyta</taxon>
        <taxon>Spermatophyta</taxon>
        <taxon>Magnoliopsida</taxon>
        <taxon>eudicotyledons</taxon>
        <taxon>Gunneridae</taxon>
        <taxon>Pentapetalae</taxon>
        <taxon>asterids</taxon>
        <taxon>campanulids</taxon>
        <taxon>Asterales</taxon>
        <taxon>Asteraceae</taxon>
        <taxon>Asteroideae</taxon>
        <taxon>Heliantheae alliance</taxon>
        <taxon>Tageteae</taxon>
        <taxon>Tagetes</taxon>
    </lineage>
</organism>
<feature type="region of interest" description="Disordered" evidence="1">
    <location>
        <begin position="33"/>
        <end position="91"/>
    </location>
</feature>
<evidence type="ECO:0000313" key="2">
    <source>
        <dbReference type="EMBL" id="KAK1420070.1"/>
    </source>
</evidence>
<dbReference type="EMBL" id="JAUHHV010000006">
    <property type="protein sequence ID" value="KAK1420070.1"/>
    <property type="molecule type" value="Genomic_DNA"/>
</dbReference>
<feature type="compositionally biased region" description="Basic and acidic residues" evidence="1">
    <location>
        <begin position="41"/>
        <end position="53"/>
    </location>
</feature>
<proteinExistence type="predicted"/>
<evidence type="ECO:0000313" key="3">
    <source>
        <dbReference type="Proteomes" id="UP001229421"/>
    </source>
</evidence>
<comment type="caution">
    <text evidence="2">The sequence shown here is derived from an EMBL/GenBank/DDBJ whole genome shotgun (WGS) entry which is preliminary data.</text>
</comment>
<feature type="compositionally biased region" description="Basic and acidic residues" evidence="1">
    <location>
        <begin position="62"/>
        <end position="85"/>
    </location>
</feature>
<keyword evidence="3" id="KW-1185">Reference proteome</keyword>
<protein>
    <submittedName>
        <fullName evidence="2">Uncharacterized protein</fullName>
    </submittedName>
</protein>
<evidence type="ECO:0000256" key="1">
    <source>
        <dbReference type="SAM" id="MobiDB-lite"/>
    </source>
</evidence>
<gene>
    <name evidence="2" type="ORF">QVD17_21384</name>
</gene>
<name>A0AAD8KI64_TARER</name>